<dbReference type="InterPro" id="IPR043718">
    <property type="entry name" value="DUF5659"/>
</dbReference>
<name>A0A0F9EW78_9ZZZZ</name>
<comment type="caution">
    <text evidence="2">The sequence shown here is derived from an EMBL/GenBank/DDBJ whole genome shotgun (WGS) entry which is preliminary data.</text>
</comment>
<accession>A0A0F9EW78</accession>
<sequence length="100" mass="11774">QYPMHFIDRDFKSMVELNNEYRTTDTPLAAYLVQQGFDLLIIEYEDRPNGRKQATFVFDSKDPKIKEYISLYNRGIATINLAQYEHVKVTLIDKIMRGIP</sequence>
<proteinExistence type="predicted"/>
<dbReference type="EMBL" id="LAZR01035232">
    <property type="protein sequence ID" value="KKL28058.1"/>
    <property type="molecule type" value="Genomic_DNA"/>
</dbReference>
<reference evidence="2" key="1">
    <citation type="journal article" date="2015" name="Nature">
        <title>Complex archaea that bridge the gap between prokaryotes and eukaryotes.</title>
        <authorList>
            <person name="Spang A."/>
            <person name="Saw J.H."/>
            <person name="Jorgensen S.L."/>
            <person name="Zaremba-Niedzwiedzka K."/>
            <person name="Martijn J."/>
            <person name="Lind A.E."/>
            <person name="van Eijk R."/>
            <person name="Schleper C."/>
            <person name="Guy L."/>
            <person name="Ettema T.J."/>
        </authorList>
    </citation>
    <scope>NUCLEOTIDE SEQUENCE</scope>
</reference>
<protein>
    <recommendedName>
        <fullName evidence="1">DUF5659 domain-containing protein</fullName>
    </recommendedName>
</protein>
<dbReference type="Pfam" id="PF18903">
    <property type="entry name" value="DUF5659"/>
    <property type="match status" value="1"/>
</dbReference>
<evidence type="ECO:0000259" key="1">
    <source>
        <dbReference type="Pfam" id="PF18903"/>
    </source>
</evidence>
<organism evidence="2">
    <name type="scientific">marine sediment metagenome</name>
    <dbReference type="NCBI Taxonomy" id="412755"/>
    <lineage>
        <taxon>unclassified sequences</taxon>
        <taxon>metagenomes</taxon>
        <taxon>ecological metagenomes</taxon>
    </lineage>
</organism>
<gene>
    <name evidence="2" type="ORF">LCGC14_2378920</name>
</gene>
<feature type="domain" description="DUF5659" evidence="1">
    <location>
        <begin position="18"/>
        <end position="85"/>
    </location>
</feature>
<feature type="non-terminal residue" evidence="2">
    <location>
        <position position="1"/>
    </location>
</feature>
<evidence type="ECO:0000313" key="2">
    <source>
        <dbReference type="EMBL" id="KKL28058.1"/>
    </source>
</evidence>
<dbReference type="AlphaFoldDB" id="A0A0F9EW78"/>